<keyword evidence="3" id="KW-1185">Reference proteome</keyword>
<dbReference type="PANTHER" id="PTHR37957:SF1">
    <property type="entry name" value="PHYTASE-LIKE DOMAIN-CONTAINING PROTEIN"/>
    <property type="match status" value="1"/>
</dbReference>
<dbReference type="KEGG" id="llu:AKJ09_02890"/>
<sequence length="406" mass="44237">MLAYLLVFRFVIRAPPTYASLPNQFALSLARLEETGVESIHKPGAVTGSQRGRANNLDVGLDVGLDLGRRFASLLVVGSLLVGCGHKEPSSPREMSPPEKASSLVVTSFDLPPGERGRELSGIAWDDRNRTLYAVSDETPIILPLVPSPGFDTFTFQEPIHVAYDGAWDGEGIAVLDDGFAIANEVGPKIFEVDRNGRFRADVDVPIHYSACGANAAFESLSLTADGRWLFTANERALASDEDPPTTTRGTTVRILRIDRKTNARGEFAYRSDPIFAEGARGEIGITDLAAISDVDVLVLERAYVPNVGNRVRVYRVDLSHAADIRNLESVGPTTPVVEKKLLVDIADIPGQAGRQGSRWFYPNFEGMALGPKLPDGRRLLFLVSDDNGKREQVARLLVLGFRDLP</sequence>
<evidence type="ECO:0000259" key="1">
    <source>
        <dbReference type="Pfam" id="PF13449"/>
    </source>
</evidence>
<evidence type="ECO:0000313" key="3">
    <source>
        <dbReference type="Proteomes" id="UP000064967"/>
    </source>
</evidence>
<gene>
    <name evidence="2" type="ORF">AKJ09_02890</name>
</gene>
<dbReference type="AlphaFoldDB" id="A0A0K1PS95"/>
<dbReference type="PANTHER" id="PTHR37957">
    <property type="entry name" value="BLR7070 PROTEIN"/>
    <property type="match status" value="1"/>
</dbReference>
<dbReference type="STRING" id="1391654.AKJ09_02890"/>
<feature type="domain" description="Phytase-like" evidence="1">
    <location>
        <begin position="119"/>
        <end position="389"/>
    </location>
</feature>
<dbReference type="SUPFAM" id="SSF82171">
    <property type="entry name" value="DPP6 N-terminal domain-like"/>
    <property type="match status" value="1"/>
</dbReference>
<protein>
    <recommendedName>
        <fullName evidence="1">Phytase-like domain-containing protein</fullName>
    </recommendedName>
</protein>
<dbReference type="Pfam" id="PF13449">
    <property type="entry name" value="Phytase-like"/>
    <property type="match status" value="1"/>
</dbReference>
<evidence type="ECO:0000313" key="2">
    <source>
        <dbReference type="EMBL" id="AKU96226.1"/>
    </source>
</evidence>
<accession>A0A0K1PS95</accession>
<dbReference type="PATRIC" id="fig|1391654.3.peg.2923"/>
<organism evidence="2 3">
    <name type="scientific">Labilithrix luteola</name>
    <dbReference type="NCBI Taxonomy" id="1391654"/>
    <lineage>
        <taxon>Bacteria</taxon>
        <taxon>Pseudomonadati</taxon>
        <taxon>Myxococcota</taxon>
        <taxon>Polyangia</taxon>
        <taxon>Polyangiales</taxon>
        <taxon>Labilitrichaceae</taxon>
        <taxon>Labilithrix</taxon>
    </lineage>
</organism>
<dbReference type="EMBL" id="CP012333">
    <property type="protein sequence ID" value="AKU96226.1"/>
    <property type="molecule type" value="Genomic_DNA"/>
</dbReference>
<reference evidence="2 3" key="1">
    <citation type="submission" date="2015-08" db="EMBL/GenBank/DDBJ databases">
        <authorList>
            <person name="Babu N.S."/>
            <person name="Beckwith C.J."/>
            <person name="Beseler K.G."/>
            <person name="Brison A."/>
            <person name="Carone J.V."/>
            <person name="Caskin T.P."/>
            <person name="Diamond M."/>
            <person name="Durham M.E."/>
            <person name="Foxe J.M."/>
            <person name="Go M."/>
            <person name="Henderson B.A."/>
            <person name="Jones I.B."/>
            <person name="McGettigan J.A."/>
            <person name="Micheletti S.J."/>
            <person name="Nasrallah M.E."/>
            <person name="Ortiz D."/>
            <person name="Piller C.R."/>
            <person name="Privatt S.R."/>
            <person name="Schneider S.L."/>
            <person name="Sharp S."/>
            <person name="Smith T.C."/>
            <person name="Stanton J.D."/>
            <person name="Ullery H.E."/>
            <person name="Wilson R.J."/>
            <person name="Serrano M.G."/>
            <person name="Buck G."/>
            <person name="Lee V."/>
            <person name="Wang Y."/>
            <person name="Carvalho R."/>
            <person name="Voegtly L."/>
            <person name="Shi R."/>
            <person name="Duckworth R."/>
            <person name="Johnson A."/>
            <person name="Loviza R."/>
            <person name="Walstead R."/>
            <person name="Shah Z."/>
            <person name="Kiflezghi M."/>
            <person name="Wade K."/>
            <person name="Ball S.L."/>
            <person name="Bradley K.W."/>
            <person name="Asai D.J."/>
            <person name="Bowman C.A."/>
            <person name="Russell D.A."/>
            <person name="Pope W.H."/>
            <person name="Jacobs-Sera D."/>
            <person name="Hendrix R.W."/>
            <person name="Hatfull G.F."/>
        </authorList>
    </citation>
    <scope>NUCLEOTIDE SEQUENCE [LARGE SCALE GENOMIC DNA]</scope>
    <source>
        <strain evidence="2 3">DSM 27648</strain>
    </source>
</reference>
<name>A0A0K1PS95_9BACT</name>
<dbReference type="Proteomes" id="UP000064967">
    <property type="component" value="Chromosome"/>
</dbReference>
<dbReference type="RefSeq" id="WP_169927505.1">
    <property type="nucleotide sequence ID" value="NZ_CP012333.1"/>
</dbReference>
<dbReference type="InterPro" id="IPR027372">
    <property type="entry name" value="Phytase-like_dom"/>
</dbReference>
<proteinExistence type="predicted"/>